<evidence type="ECO:0000313" key="1">
    <source>
        <dbReference type="EMBL" id="GJJ12168.1"/>
    </source>
</evidence>
<keyword evidence="2" id="KW-1185">Reference proteome</keyword>
<sequence length="207" mass="23624">MATSLSKNIARFMDSSTRFFDLDEYFEMCIDPTVQNTLIRPTSAHRCLNAFKDSLKFLWQGLSRLIKGLYEEQLGNSRTIKWLGSRLFEEGISEKHHDILQEMEVPQSSISFVLNEDTGSRIPQKRFTEDLVTAPIPLEQLTGAFPSHKAELCDSFKPKTSTEVEILPQSLETGPIIQETLSSLDKTIPAKKRKKKKKDEIDEIFAL</sequence>
<dbReference type="AlphaFoldDB" id="A0AAV5AF91"/>
<reference evidence="1" key="1">
    <citation type="submission" date="2021-10" db="EMBL/GenBank/DDBJ databases">
        <title>De novo Genome Assembly of Clathrus columnatus (Basidiomycota, Fungi) Using Illumina and Nanopore Sequence Data.</title>
        <authorList>
            <person name="Ogiso-Tanaka E."/>
            <person name="Itagaki H."/>
            <person name="Hosoya T."/>
            <person name="Hosaka K."/>
        </authorList>
    </citation>
    <scope>NUCLEOTIDE SEQUENCE</scope>
    <source>
        <strain evidence="1">MO-923</strain>
    </source>
</reference>
<accession>A0AAV5AF91</accession>
<protein>
    <submittedName>
        <fullName evidence="1">Uncharacterized protein</fullName>
    </submittedName>
</protein>
<dbReference type="EMBL" id="BPWL01000007">
    <property type="protein sequence ID" value="GJJ12168.1"/>
    <property type="molecule type" value="Genomic_DNA"/>
</dbReference>
<organism evidence="1 2">
    <name type="scientific">Clathrus columnatus</name>
    <dbReference type="NCBI Taxonomy" id="1419009"/>
    <lineage>
        <taxon>Eukaryota</taxon>
        <taxon>Fungi</taxon>
        <taxon>Dikarya</taxon>
        <taxon>Basidiomycota</taxon>
        <taxon>Agaricomycotina</taxon>
        <taxon>Agaricomycetes</taxon>
        <taxon>Phallomycetidae</taxon>
        <taxon>Phallales</taxon>
        <taxon>Clathraceae</taxon>
        <taxon>Clathrus</taxon>
    </lineage>
</organism>
<dbReference type="Proteomes" id="UP001050691">
    <property type="component" value="Unassembled WGS sequence"/>
</dbReference>
<comment type="caution">
    <text evidence="1">The sequence shown here is derived from an EMBL/GenBank/DDBJ whole genome shotgun (WGS) entry which is preliminary data.</text>
</comment>
<proteinExistence type="predicted"/>
<gene>
    <name evidence="1" type="ORF">Clacol_006409</name>
</gene>
<name>A0AAV5AF91_9AGAM</name>
<evidence type="ECO:0000313" key="2">
    <source>
        <dbReference type="Proteomes" id="UP001050691"/>
    </source>
</evidence>